<reference evidence="2" key="2">
    <citation type="submission" date="2017-11" db="EMBL/GenBank/DDBJ databases">
        <title>Coralsnake Venomics: Analyses of Venom Gland Transcriptomes and Proteomes of Six Brazilian Taxa.</title>
        <authorList>
            <person name="Aird S.D."/>
            <person name="Jorge da Silva N."/>
            <person name="Qiu L."/>
            <person name="Villar-Briones A."/>
            <person name="Aparecida-Saddi V."/>
            <person name="Campos-Telles M.P."/>
            <person name="Grau M."/>
            <person name="Mikheyev A.S."/>
        </authorList>
    </citation>
    <scope>NUCLEOTIDE SEQUENCE</scope>
    <source>
        <tissue evidence="2">Venom_gland</tissue>
    </source>
</reference>
<evidence type="ECO:0000313" key="2">
    <source>
        <dbReference type="EMBL" id="LAA83420.1"/>
    </source>
</evidence>
<keyword evidence="1" id="KW-0175">Coiled coil</keyword>
<dbReference type="SUPFAM" id="SSF57997">
    <property type="entry name" value="Tropomyosin"/>
    <property type="match status" value="1"/>
</dbReference>
<reference evidence="2" key="1">
    <citation type="submission" date="2017-07" db="EMBL/GenBank/DDBJ databases">
        <authorList>
            <person name="Mikheyev A."/>
            <person name="Grau M."/>
        </authorList>
    </citation>
    <scope>NUCLEOTIDE SEQUENCE</scope>
    <source>
        <tissue evidence="2">Venom_gland</tissue>
    </source>
</reference>
<organism evidence="2">
    <name type="scientific">Micrurus lemniscatus lemniscatus</name>
    <dbReference type="NCBI Taxonomy" id="129467"/>
    <lineage>
        <taxon>Eukaryota</taxon>
        <taxon>Metazoa</taxon>
        <taxon>Chordata</taxon>
        <taxon>Craniata</taxon>
        <taxon>Vertebrata</taxon>
        <taxon>Euteleostomi</taxon>
        <taxon>Lepidosauria</taxon>
        <taxon>Squamata</taxon>
        <taxon>Bifurcata</taxon>
        <taxon>Unidentata</taxon>
        <taxon>Episquamata</taxon>
        <taxon>Toxicofera</taxon>
        <taxon>Serpentes</taxon>
        <taxon>Colubroidea</taxon>
        <taxon>Elapidae</taxon>
        <taxon>Elapinae</taxon>
        <taxon>Micrurus</taxon>
    </lineage>
</organism>
<proteinExistence type="predicted"/>
<feature type="coiled-coil region" evidence="1">
    <location>
        <begin position="17"/>
        <end position="72"/>
    </location>
</feature>
<name>A0A2D4IGQ2_MICLE</name>
<dbReference type="Gene3D" id="1.20.5.340">
    <property type="match status" value="1"/>
</dbReference>
<accession>A0A2D4IGQ2</accession>
<dbReference type="EMBL" id="IACK01092409">
    <property type="protein sequence ID" value="LAA83420.1"/>
    <property type="molecule type" value="Transcribed_RNA"/>
</dbReference>
<evidence type="ECO:0000256" key="1">
    <source>
        <dbReference type="SAM" id="Coils"/>
    </source>
</evidence>
<sequence length="178" mass="20944">MMVKTHKLIARNHDDMKLEMRTEIGGVKNEIQNLNSKIGKMQEVLTKNEQKLNTVEARIEVVEKRLEETEQNWKVLYCELRDSMVHIELEKASFYLRFQNVVEDRKEDLRVVMVNLIATALQKNKQEIENDIDEVYRVYTRYTQRNSLPRELYITTGKALCPVLKMKAGTCSLPNLTR</sequence>
<dbReference type="AlphaFoldDB" id="A0A2D4IGQ2"/>
<protein>
    <submittedName>
        <fullName evidence="2">Uncharacterized protein</fullName>
    </submittedName>
</protein>